<comment type="caution">
    <text evidence="5">The sequence shown here is derived from an EMBL/GenBank/DDBJ whole genome shotgun (WGS) entry which is preliminary data.</text>
</comment>
<sequence>MTVTRTGFRRKLYALAPIALAGAVAFTSSGAAYADPVGPDVSSWNHINGTGIDWFAVKHSGHQFAMVKATEGLNYFNPFFIQDCVVMRVAGVARGAYHYAQPGLPPEPQAAFYAATVLGINGPGDLPPVIDFENSGGLPAPALADWLHRYLNTVQALTGRQPIIYTYPVFWQTAMANTSDFSNYPLWIADYRGNAQPELPGGWRNWTFWQYTDNGTIPGIPGTTDVNSYSGAQGDLNQYSNSGIFSFGSSGSSSGSASGSGS</sequence>
<dbReference type="CDD" id="cd00599">
    <property type="entry name" value="GH25_muramidase"/>
    <property type="match status" value="1"/>
</dbReference>
<dbReference type="GO" id="GO:0009253">
    <property type="term" value="P:peptidoglycan catabolic process"/>
    <property type="evidence" value="ECO:0007669"/>
    <property type="project" value="InterPro"/>
</dbReference>
<dbReference type="PANTHER" id="PTHR34135:SF2">
    <property type="entry name" value="LYSOZYME"/>
    <property type="match status" value="1"/>
</dbReference>
<keyword evidence="4" id="KW-0732">Signal</keyword>
<dbReference type="EMBL" id="VLNY01000001">
    <property type="protein sequence ID" value="KAA0025020.1"/>
    <property type="molecule type" value="Genomic_DNA"/>
</dbReference>
<dbReference type="GO" id="GO:0003796">
    <property type="term" value="F:lysozyme activity"/>
    <property type="evidence" value="ECO:0007669"/>
    <property type="project" value="InterPro"/>
</dbReference>
<dbReference type="InterPro" id="IPR018077">
    <property type="entry name" value="Glyco_hydro_fam25_subgr"/>
</dbReference>
<keyword evidence="6" id="KW-1185">Reference proteome</keyword>
<dbReference type="Pfam" id="PF01183">
    <property type="entry name" value="Glyco_hydro_25"/>
    <property type="match status" value="1"/>
</dbReference>
<dbReference type="Proteomes" id="UP000322244">
    <property type="component" value="Unassembled WGS sequence"/>
</dbReference>
<comment type="similarity">
    <text evidence="1">Belongs to the glycosyl hydrolase 25 family.</text>
</comment>
<proteinExistence type="inferred from homology"/>
<keyword evidence="2 5" id="KW-0378">Hydrolase</keyword>
<evidence type="ECO:0000256" key="4">
    <source>
        <dbReference type="SAM" id="SignalP"/>
    </source>
</evidence>
<dbReference type="Gene3D" id="3.20.20.80">
    <property type="entry name" value="Glycosidases"/>
    <property type="match status" value="1"/>
</dbReference>
<dbReference type="PANTHER" id="PTHR34135">
    <property type="entry name" value="LYSOZYME"/>
    <property type="match status" value="1"/>
</dbReference>
<evidence type="ECO:0000313" key="6">
    <source>
        <dbReference type="Proteomes" id="UP000322244"/>
    </source>
</evidence>
<accession>A0A5A7SFW1</accession>
<name>A0A5A7SFW1_9NOCA</name>
<evidence type="ECO:0000256" key="1">
    <source>
        <dbReference type="ARBA" id="ARBA00010646"/>
    </source>
</evidence>
<organism evidence="5 6">
    <name type="scientific">Antrihabitans cavernicola</name>
    <dbReference type="NCBI Taxonomy" id="2495913"/>
    <lineage>
        <taxon>Bacteria</taxon>
        <taxon>Bacillati</taxon>
        <taxon>Actinomycetota</taxon>
        <taxon>Actinomycetes</taxon>
        <taxon>Mycobacteriales</taxon>
        <taxon>Nocardiaceae</taxon>
        <taxon>Antrihabitans</taxon>
    </lineage>
</organism>
<feature type="chain" id="PRO_5023146826" evidence="4">
    <location>
        <begin position="35"/>
        <end position="262"/>
    </location>
</feature>
<reference evidence="5 6" key="1">
    <citation type="submission" date="2019-07" db="EMBL/GenBank/DDBJ databases">
        <title>Rhodococcus cavernicolus sp. nov., isolated from a cave.</title>
        <authorList>
            <person name="Lee S.D."/>
        </authorList>
    </citation>
    <scope>NUCLEOTIDE SEQUENCE [LARGE SCALE GENOMIC DNA]</scope>
    <source>
        <strain evidence="5 6">C1-24</strain>
    </source>
</reference>
<evidence type="ECO:0000313" key="5">
    <source>
        <dbReference type="EMBL" id="KAA0025020.1"/>
    </source>
</evidence>
<feature type="signal peptide" evidence="4">
    <location>
        <begin position="1"/>
        <end position="34"/>
    </location>
</feature>
<evidence type="ECO:0000256" key="3">
    <source>
        <dbReference type="ARBA" id="ARBA00023295"/>
    </source>
</evidence>
<dbReference type="AlphaFoldDB" id="A0A5A7SFW1"/>
<dbReference type="InterPro" id="IPR017853">
    <property type="entry name" value="GH"/>
</dbReference>
<dbReference type="RefSeq" id="WP_149428795.1">
    <property type="nucleotide sequence ID" value="NZ_VLNY01000001.1"/>
</dbReference>
<dbReference type="PROSITE" id="PS51904">
    <property type="entry name" value="GLYCOSYL_HYDROL_F25_2"/>
    <property type="match status" value="1"/>
</dbReference>
<dbReference type="OrthoDB" id="287365at2"/>
<dbReference type="GO" id="GO:0016998">
    <property type="term" value="P:cell wall macromolecule catabolic process"/>
    <property type="evidence" value="ECO:0007669"/>
    <property type="project" value="InterPro"/>
</dbReference>
<dbReference type="SUPFAM" id="SSF51445">
    <property type="entry name" value="(Trans)glycosidases"/>
    <property type="match status" value="1"/>
</dbReference>
<keyword evidence="3" id="KW-0326">Glycosidase</keyword>
<dbReference type="GO" id="GO:0016052">
    <property type="term" value="P:carbohydrate catabolic process"/>
    <property type="evidence" value="ECO:0007669"/>
    <property type="project" value="TreeGrafter"/>
</dbReference>
<dbReference type="SMART" id="SM00641">
    <property type="entry name" value="Glyco_25"/>
    <property type="match status" value="1"/>
</dbReference>
<dbReference type="InterPro" id="IPR002053">
    <property type="entry name" value="Glyco_hydro_25"/>
</dbReference>
<gene>
    <name evidence="5" type="ORF">FOY51_03660</name>
</gene>
<protein>
    <submittedName>
        <fullName evidence="5">Glycoside hydrolase</fullName>
    </submittedName>
</protein>
<evidence type="ECO:0000256" key="2">
    <source>
        <dbReference type="ARBA" id="ARBA00022801"/>
    </source>
</evidence>